<reference evidence="4" key="1">
    <citation type="submission" date="2023-01" db="EMBL/GenBank/DDBJ databases">
        <title>The growth and conidiation of Purpureocillium lavendulum are regulated by nitrogen source and histone H3K14 acetylation.</title>
        <authorList>
            <person name="Tang P."/>
            <person name="Han J."/>
            <person name="Zhang C."/>
            <person name="Tang P."/>
            <person name="Qi F."/>
            <person name="Zhang K."/>
            <person name="Liang L."/>
        </authorList>
    </citation>
    <scope>NUCLEOTIDE SEQUENCE</scope>
    <source>
        <strain evidence="4">YMF1.00683</strain>
    </source>
</reference>
<dbReference type="Proteomes" id="UP001163105">
    <property type="component" value="Unassembled WGS sequence"/>
</dbReference>
<evidence type="ECO:0000313" key="5">
    <source>
        <dbReference type="Proteomes" id="UP001163105"/>
    </source>
</evidence>
<dbReference type="InterPro" id="IPR050889">
    <property type="entry name" value="Dendritic_Spine_Reg/Scaffold"/>
</dbReference>
<dbReference type="InterPro" id="IPR002110">
    <property type="entry name" value="Ankyrin_rpt"/>
</dbReference>
<gene>
    <name evidence="4" type="ORF">O9K51_08603</name>
</gene>
<name>A0AB34FKK6_9HYPO</name>
<feature type="repeat" description="ANK" evidence="3">
    <location>
        <begin position="196"/>
        <end position="228"/>
    </location>
</feature>
<dbReference type="Gene3D" id="1.25.40.20">
    <property type="entry name" value="Ankyrin repeat-containing domain"/>
    <property type="match status" value="4"/>
</dbReference>
<feature type="repeat" description="ANK" evidence="3">
    <location>
        <begin position="330"/>
        <end position="362"/>
    </location>
</feature>
<dbReference type="SUPFAM" id="SSF48403">
    <property type="entry name" value="Ankyrin repeat"/>
    <property type="match status" value="1"/>
</dbReference>
<feature type="repeat" description="ANK" evidence="3">
    <location>
        <begin position="159"/>
        <end position="180"/>
    </location>
</feature>
<protein>
    <submittedName>
        <fullName evidence="4">Serine/threonine-protein phosphatase 6 regulatory ankyrin repeat subunit A</fullName>
    </submittedName>
</protein>
<sequence>MSRESELREAAFKGWSQIVSKLLAENCRPKRRASVLTLRSSSAPGTDIVDAKDELGRTALHWAAGGGHVECVKEVLNRPETKILEDNDGHTPLHEAVIKGYDAVAEVLLSHPQHQDAIMADHKDKGGRAALHWAAEYGDERMVQLLIESSAAVFVTDKYGNTPLHRAARNGHEGVVRMLLASVPDKCAYITAETISGQTALQLAAENGRETTTAEIVKSGRDIPAMNRDGLKAVAELAAKTGQHATEMLLHRYEDIGPLVERSGLGGFLVWAAKNGHETVVQVLVEKGADINANGRYGRTPLSWAAEDGHEAVVRLLVEKGADIDAKGRYGLTPLLGAAENGHEAVVRLLVEKGGDINAKGEDGQTPLSGAAENGHEAVVRLLVEKGADIDAEGRYGLMPLSWAAAGGHEAVVRLLVEKGADINANGEDGRTPLWRAAAGGHEAVVRLLRSYADGTARASRPLPRYDSTDLTAK</sequence>
<dbReference type="PROSITE" id="PS50297">
    <property type="entry name" value="ANK_REP_REGION"/>
    <property type="match status" value="8"/>
</dbReference>
<keyword evidence="2 3" id="KW-0040">ANK repeat</keyword>
<dbReference type="PROSITE" id="PS50088">
    <property type="entry name" value="ANK_REPEAT"/>
    <property type="match status" value="10"/>
</dbReference>
<dbReference type="Pfam" id="PF12796">
    <property type="entry name" value="Ank_2"/>
    <property type="match status" value="4"/>
</dbReference>
<dbReference type="PRINTS" id="PR01415">
    <property type="entry name" value="ANKYRIN"/>
</dbReference>
<evidence type="ECO:0000256" key="2">
    <source>
        <dbReference type="ARBA" id="ARBA00023043"/>
    </source>
</evidence>
<dbReference type="EMBL" id="JAQHRD010000007">
    <property type="protein sequence ID" value="KAJ6439191.1"/>
    <property type="molecule type" value="Genomic_DNA"/>
</dbReference>
<dbReference type="InterPro" id="IPR036770">
    <property type="entry name" value="Ankyrin_rpt-contain_sf"/>
</dbReference>
<feature type="repeat" description="ANK" evidence="3">
    <location>
        <begin position="297"/>
        <end position="329"/>
    </location>
</feature>
<dbReference type="PANTHER" id="PTHR24166:SF48">
    <property type="entry name" value="PROTEIN VAPYRIN"/>
    <property type="match status" value="1"/>
</dbReference>
<dbReference type="Pfam" id="PF13637">
    <property type="entry name" value="Ank_4"/>
    <property type="match status" value="1"/>
</dbReference>
<dbReference type="SMART" id="SM00248">
    <property type="entry name" value="ANK"/>
    <property type="match status" value="11"/>
</dbReference>
<feature type="repeat" description="ANK" evidence="3">
    <location>
        <begin position="396"/>
        <end position="428"/>
    </location>
</feature>
<evidence type="ECO:0000313" key="4">
    <source>
        <dbReference type="EMBL" id="KAJ6439191.1"/>
    </source>
</evidence>
<organism evidence="4 5">
    <name type="scientific">Purpureocillium lavendulum</name>
    <dbReference type="NCBI Taxonomy" id="1247861"/>
    <lineage>
        <taxon>Eukaryota</taxon>
        <taxon>Fungi</taxon>
        <taxon>Dikarya</taxon>
        <taxon>Ascomycota</taxon>
        <taxon>Pezizomycotina</taxon>
        <taxon>Sordariomycetes</taxon>
        <taxon>Hypocreomycetidae</taxon>
        <taxon>Hypocreales</taxon>
        <taxon>Ophiocordycipitaceae</taxon>
        <taxon>Purpureocillium</taxon>
    </lineage>
</organism>
<keyword evidence="1" id="KW-0677">Repeat</keyword>
<evidence type="ECO:0000256" key="1">
    <source>
        <dbReference type="ARBA" id="ARBA00022737"/>
    </source>
</evidence>
<feature type="repeat" description="ANK" evidence="3">
    <location>
        <begin position="363"/>
        <end position="395"/>
    </location>
</feature>
<feature type="repeat" description="ANK" evidence="3">
    <location>
        <begin position="269"/>
        <end position="296"/>
    </location>
</feature>
<feature type="repeat" description="ANK" evidence="3">
    <location>
        <begin position="126"/>
        <end position="158"/>
    </location>
</feature>
<keyword evidence="5" id="KW-1185">Reference proteome</keyword>
<proteinExistence type="predicted"/>
<dbReference type="PANTHER" id="PTHR24166">
    <property type="entry name" value="ROLLING PEBBLES, ISOFORM B"/>
    <property type="match status" value="1"/>
</dbReference>
<feature type="repeat" description="ANK" evidence="3">
    <location>
        <begin position="55"/>
        <end position="87"/>
    </location>
</feature>
<evidence type="ECO:0000256" key="3">
    <source>
        <dbReference type="PROSITE-ProRule" id="PRU00023"/>
    </source>
</evidence>
<accession>A0AB34FKK6</accession>
<dbReference type="AlphaFoldDB" id="A0AB34FKK6"/>
<comment type="caution">
    <text evidence="4">The sequence shown here is derived from an EMBL/GenBank/DDBJ whole genome shotgun (WGS) entry which is preliminary data.</text>
</comment>
<feature type="repeat" description="ANK" evidence="3">
    <location>
        <begin position="88"/>
        <end position="111"/>
    </location>
</feature>